<dbReference type="FunFam" id="1.20.58.150:FF:000004">
    <property type="entry name" value="ENTH domain protein"/>
    <property type="match status" value="1"/>
</dbReference>
<dbReference type="GO" id="GO:0000149">
    <property type="term" value="F:SNARE binding"/>
    <property type="evidence" value="ECO:0007669"/>
    <property type="project" value="TreeGrafter"/>
</dbReference>
<dbReference type="GO" id="GO:0030136">
    <property type="term" value="C:clathrin-coated vesicle"/>
    <property type="evidence" value="ECO:0007669"/>
    <property type="project" value="InterPro"/>
</dbReference>
<dbReference type="Gene3D" id="1.20.58.150">
    <property type="entry name" value="ANTH domain"/>
    <property type="match status" value="1"/>
</dbReference>
<name>A0A6A7C9K2_9PEZI</name>
<proteinExistence type="predicted"/>
<dbReference type="Pfam" id="PF07651">
    <property type="entry name" value="ANTH"/>
    <property type="match status" value="1"/>
</dbReference>
<reference evidence="5" key="1">
    <citation type="journal article" date="2020" name="Stud. Mycol.">
        <title>101 Dothideomycetes genomes: a test case for predicting lifestyles and emergence of pathogens.</title>
        <authorList>
            <person name="Haridas S."/>
            <person name="Albert R."/>
            <person name="Binder M."/>
            <person name="Bloem J."/>
            <person name="Labutti K."/>
            <person name="Salamov A."/>
            <person name="Andreopoulos B."/>
            <person name="Baker S."/>
            <person name="Barry K."/>
            <person name="Bills G."/>
            <person name="Bluhm B."/>
            <person name="Cannon C."/>
            <person name="Castanera R."/>
            <person name="Culley D."/>
            <person name="Daum C."/>
            <person name="Ezra D."/>
            <person name="Gonzalez J."/>
            <person name="Henrissat B."/>
            <person name="Kuo A."/>
            <person name="Liang C."/>
            <person name="Lipzen A."/>
            <person name="Lutzoni F."/>
            <person name="Magnuson J."/>
            <person name="Mondo S."/>
            <person name="Nolan M."/>
            <person name="Ohm R."/>
            <person name="Pangilinan J."/>
            <person name="Park H.-J."/>
            <person name="Ramirez L."/>
            <person name="Alfaro M."/>
            <person name="Sun H."/>
            <person name="Tritt A."/>
            <person name="Yoshinaga Y."/>
            <person name="Zwiers L.-H."/>
            <person name="Turgeon B."/>
            <person name="Goodwin S."/>
            <person name="Spatafora J."/>
            <person name="Crous P."/>
            <person name="Grigoriev I."/>
        </authorList>
    </citation>
    <scope>NUCLEOTIDE SEQUENCE</scope>
    <source>
        <strain evidence="5">CBS 480.64</strain>
    </source>
</reference>
<feature type="region of interest" description="Disordered" evidence="3">
    <location>
        <begin position="338"/>
        <end position="521"/>
    </location>
</feature>
<evidence type="ECO:0000256" key="3">
    <source>
        <dbReference type="SAM" id="MobiDB-lite"/>
    </source>
</evidence>
<feature type="compositionally biased region" description="Low complexity" evidence="3">
    <location>
        <begin position="397"/>
        <end position="411"/>
    </location>
</feature>
<dbReference type="GO" id="GO:0072583">
    <property type="term" value="P:clathrin-dependent endocytosis"/>
    <property type="evidence" value="ECO:0007669"/>
    <property type="project" value="InterPro"/>
</dbReference>
<keyword evidence="6" id="KW-1185">Reference proteome</keyword>
<dbReference type="PROSITE" id="PS50942">
    <property type="entry name" value="ENTH"/>
    <property type="match status" value="1"/>
</dbReference>
<dbReference type="Proteomes" id="UP000799421">
    <property type="component" value="Unassembled WGS sequence"/>
</dbReference>
<gene>
    <name evidence="5" type="ORF">K470DRAFT_196323</name>
</gene>
<evidence type="ECO:0000313" key="5">
    <source>
        <dbReference type="EMBL" id="KAF2863318.1"/>
    </source>
</evidence>
<dbReference type="AlphaFoldDB" id="A0A6A7C9K2"/>
<evidence type="ECO:0000256" key="2">
    <source>
        <dbReference type="ARBA" id="ARBA00022490"/>
    </source>
</evidence>
<dbReference type="InterPro" id="IPR008942">
    <property type="entry name" value="ENTH_VHS"/>
</dbReference>
<feature type="region of interest" description="Disordered" evidence="3">
    <location>
        <begin position="277"/>
        <end position="324"/>
    </location>
</feature>
<dbReference type="GO" id="GO:0032050">
    <property type="term" value="F:clathrin heavy chain binding"/>
    <property type="evidence" value="ECO:0007669"/>
    <property type="project" value="TreeGrafter"/>
</dbReference>
<accession>A0A6A7C9K2</accession>
<dbReference type="GO" id="GO:0005905">
    <property type="term" value="C:clathrin-coated pit"/>
    <property type="evidence" value="ECO:0007669"/>
    <property type="project" value="TreeGrafter"/>
</dbReference>
<comment type="subcellular location">
    <subcellularLocation>
        <location evidence="1">Cytoplasm</location>
    </subcellularLocation>
</comment>
<dbReference type="GO" id="GO:0005546">
    <property type="term" value="F:phosphatidylinositol-4,5-bisphosphate binding"/>
    <property type="evidence" value="ECO:0007669"/>
    <property type="project" value="TreeGrafter"/>
</dbReference>
<protein>
    <submittedName>
        <fullName evidence="5">ANTH-domain-containing protein</fullName>
    </submittedName>
</protein>
<dbReference type="SMART" id="SM00273">
    <property type="entry name" value="ENTH"/>
    <property type="match status" value="1"/>
</dbReference>
<dbReference type="GO" id="GO:0048268">
    <property type="term" value="P:clathrin coat assembly"/>
    <property type="evidence" value="ECO:0007669"/>
    <property type="project" value="InterPro"/>
</dbReference>
<feature type="compositionally biased region" description="Polar residues" evidence="3">
    <location>
        <begin position="425"/>
        <end position="478"/>
    </location>
</feature>
<dbReference type="InterPro" id="IPR011417">
    <property type="entry name" value="ANTH_dom"/>
</dbReference>
<feature type="compositionally biased region" description="Polar residues" evidence="3">
    <location>
        <begin position="486"/>
        <end position="511"/>
    </location>
</feature>
<dbReference type="PANTHER" id="PTHR22951">
    <property type="entry name" value="CLATHRIN ASSEMBLY PROTEIN"/>
    <property type="match status" value="1"/>
</dbReference>
<feature type="compositionally biased region" description="Polar residues" evidence="3">
    <location>
        <begin position="365"/>
        <end position="382"/>
    </location>
</feature>
<dbReference type="GO" id="GO:0006900">
    <property type="term" value="P:vesicle budding from membrane"/>
    <property type="evidence" value="ECO:0007669"/>
    <property type="project" value="TreeGrafter"/>
</dbReference>
<dbReference type="PANTHER" id="PTHR22951:SF5">
    <property type="entry name" value="PHOSPHATIDYLINOSITOL-BINDING CLATHRIN ASSEMBLY PROTEIN LAP"/>
    <property type="match status" value="1"/>
</dbReference>
<feature type="non-terminal residue" evidence="5">
    <location>
        <position position="531"/>
    </location>
</feature>
<dbReference type="GO" id="GO:0005545">
    <property type="term" value="F:1-phosphatidylinositol binding"/>
    <property type="evidence" value="ECO:0007669"/>
    <property type="project" value="InterPro"/>
</dbReference>
<feature type="compositionally biased region" description="Low complexity" evidence="3">
    <location>
        <begin position="338"/>
        <end position="363"/>
    </location>
</feature>
<dbReference type="SUPFAM" id="SSF89009">
    <property type="entry name" value="GAT-like domain"/>
    <property type="match status" value="1"/>
</dbReference>
<dbReference type="Gene3D" id="1.25.40.90">
    <property type="match status" value="1"/>
</dbReference>
<dbReference type="InterPro" id="IPR013809">
    <property type="entry name" value="ENTH"/>
</dbReference>
<dbReference type="SUPFAM" id="SSF48464">
    <property type="entry name" value="ENTH/VHS domain"/>
    <property type="match status" value="1"/>
</dbReference>
<dbReference type="InterPro" id="IPR045192">
    <property type="entry name" value="AP180-like"/>
</dbReference>
<sequence length="531" mass="59644">MASSIEKSVKGATKVKLAAPKAKYIDNILGATHAGEAAVGEVFRSLTRRMRDSTWTVAFKSLVVVHVMIREGAPDVTLRFIADAPQTRLAINGYTDVQTQGMNIRHYSDYLLTRANAYSTCHVDHVLQGAERFKRLGIEKGLLKEAQVVQTEIHALVQCDFLTNEVENDISLTAFRLLTRDLLDLYKVLNEAVMVLLTMYFELSRSNAERVVAIYKEFCRLTDHVMRYLSVARQYEHAMRLKVPQLRHAPTSLATSLQDYLDDKDFEMNRRQYLAKQQALKGNKNGKSGLRESPKPKEKEKSAPAESTPLPAIAPPPAKGPAPDLIDLFESIEQNQQPMVQSPPMQPQMNGFPQQQQLSPPQQYAFYQNPNPFGMQQPQMTGYQMPPPQQPFPPNNYTPQRPQSSFHQSPPQLFPPQQPLQPQLTGTTNPFRRSMMLSSTPLSQPEQPQNTNPFARNSQMLRPQTTGTNPFAKTQPQEQLIPMQPQPTGTNPFRQSAFIGTQGTGWQNAPQPTMGGLEQLPTVAVFPRQGQ</sequence>
<evidence type="ECO:0000256" key="1">
    <source>
        <dbReference type="ARBA" id="ARBA00004496"/>
    </source>
</evidence>
<dbReference type="CDD" id="cd16988">
    <property type="entry name" value="ANTH_N_YAP180"/>
    <property type="match status" value="1"/>
</dbReference>
<dbReference type="EMBL" id="MU005961">
    <property type="protein sequence ID" value="KAF2863318.1"/>
    <property type="molecule type" value="Genomic_DNA"/>
</dbReference>
<dbReference type="InterPro" id="IPR014712">
    <property type="entry name" value="ANTH_dom_sf"/>
</dbReference>
<dbReference type="OrthoDB" id="44015at2759"/>
<evidence type="ECO:0000259" key="4">
    <source>
        <dbReference type="PROSITE" id="PS50942"/>
    </source>
</evidence>
<evidence type="ECO:0000313" key="6">
    <source>
        <dbReference type="Proteomes" id="UP000799421"/>
    </source>
</evidence>
<keyword evidence="2" id="KW-0963">Cytoplasm</keyword>
<organism evidence="5 6">
    <name type="scientific">Piedraia hortae CBS 480.64</name>
    <dbReference type="NCBI Taxonomy" id="1314780"/>
    <lineage>
        <taxon>Eukaryota</taxon>
        <taxon>Fungi</taxon>
        <taxon>Dikarya</taxon>
        <taxon>Ascomycota</taxon>
        <taxon>Pezizomycotina</taxon>
        <taxon>Dothideomycetes</taxon>
        <taxon>Dothideomycetidae</taxon>
        <taxon>Capnodiales</taxon>
        <taxon>Piedraiaceae</taxon>
        <taxon>Piedraia</taxon>
    </lineage>
</organism>
<feature type="compositionally biased region" description="Pro residues" evidence="3">
    <location>
        <begin position="385"/>
        <end position="396"/>
    </location>
</feature>
<feature type="compositionally biased region" description="Basic and acidic residues" evidence="3">
    <location>
        <begin position="289"/>
        <end position="303"/>
    </location>
</feature>
<feature type="domain" description="ENTH" evidence="4">
    <location>
        <begin position="1"/>
        <end position="125"/>
    </location>
</feature>